<evidence type="ECO:0000256" key="3">
    <source>
        <dbReference type="ARBA" id="ARBA00023163"/>
    </source>
</evidence>
<dbReference type="InterPro" id="IPR000524">
    <property type="entry name" value="Tscrpt_reg_HTH_GntR"/>
</dbReference>
<dbReference type="Gene3D" id="1.20.120.530">
    <property type="entry name" value="GntR ligand-binding domain-like"/>
    <property type="match status" value="1"/>
</dbReference>
<dbReference type="InterPro" id="IPR036390">
    <property type="entry name" value="WH_DNA-bd_sf"/>
</dbReference>
<evidence type="ECO:0000256" key="1">
    <source>
        <dbReference type="ARBA" id="ARBA00023015"/>
    </source>
</evidence>
<reference evidence="5" key="1">
    <citation type="submission" date="2022-10" db="EMBL/GenBank/DDBJ databases">
        <title>Hoeflea sp. J2-29, isolated from marine algae.</title>
        <authorList>
            <person name="Kristyanto S."/>
            <person name="Kim J.M."/>
            <person name="Jeon C.O."/>
        </authorList>
    </citation>
    <scope>NUCLEOTIDE SEQUENCE</scope>
    <source>
        <strain evidence="5">J2-29</strain>
    </source>
</reference>
<dbReference type="PANTHER" id="PTHR43537">
    <property type="entry name" value="TRANSCRIPTIONAL REGULATOR, GNTR FAMILY"/>
    <property type="match status" value="1"/>
</dbReference>
<dbReference type="SMART" id="SM00895">
    <property type="entry name" value="FCD"/>
    <property type="match status" value="1"/>
</dbReference>
<dbReference type="Pfam" id="PF00392">
    <property type="entry name" value="GntR"/>
    <property type="match status" value="1"/>
</dbReference>
<dbReference type="InterPro" id="IPR036388">
    <property type="entry name" value="WH-like_DNA-bd_sf"/>
</dbReference>
<dbReference type="EMBL" id="JAOVZQ010000001">
    <property type="protein sequence ID" value="MCY0093758.1"/>
    <property type="molecule type" value="Genomic_DNA"/>
</dbReference>
<dbReference type="SMART" id="SM00345">
    <property type="entry name" value="HTH_GNTR"/>
    <property type="match status" value="1"/>
</dbReference>
<evidence type="ECO:0000256" key="2">
    <source>
        <dbReference type="ARBA" id="ARBA00023125"/>
    </source>
</evidence>
<dbReference type="Gene3D" id="1.10.10.10">
    <property type="entry name" value="Winged helix-like DNA-binding domain superfamily/Winged helix DNA-binding domain"/>
    <property type="match status" value="1"/>
</dbReference>
<protein>
    <submittedName>
        <fullName evidence="5">GntR family transcriptional regulator</fullName>
    </submittedName>
</protein>
<dbReference type="InterPro" id="IPR008920">
    <property type="entry name" value="TF_FadR/GntR_C"/>
</dbReference>
<keyword evidence="6" id="KW-1185">Reference proteome</keyword>
<accession>A0ABT3YCZ1</accession>
<evidence type="ECO:0000259" key="4">
    <source>
        <dbReference type="PROSITE" id="PS50949"/>
    </source>
</evidence>
<sequence length="242" mass="26497">MSATQLTDTTGQAAREQGVSELAEVRIRQGIVAGEFRPGEHLSERELCELTGVSRAAVREAIRTLASEGLITVVRFRGPIVTQLTEKEARNLYEMRALLESHCASLFVQRASDAQVAALNACVQDIGRGHADGDMLGVIDASRRFYEVLAEGADNGAISQALATLHNRMALFRFSSTRWPGRAERSMSELREIGEAVQARDAERAAEAARIHIERAAEMALLIIAEHQRALGTPRNPARGRR</sequence>
<dbReference type="PANTHER" id="PTHR43537:SF24">
    <property type="entry name" value="GLUCONATE OPERON TRANSCRIPTIONAL REPRESSOR"/>
    <property type="match status" value="1"/>
</dbReference>
<dbReference type="PRINTS" id="PR00035">
    <property type="entry name" value="HTHGNTR"/>
</dbReference>
<keyword evidence="3" id="KW-0804">Transcription</keyword>
<organism evidence="5 6">
    <name type="scientific">Hoeflea ulvae</name>
    <dbReference type="NCBI Taxonomy" id="2983764"/>
    <lineage>
        <taxon>Bacteria</taxon>
        <taxon>Pseudomonadati</taxon>
        <taxon>Pseudomonadota</taxon>
        <taxon>Alphaproteobacteria</taxon>
        <taxon>Hyphomicrobiales</taxon>
        <taxon>Rhizobiaceae</taxon>
        <taxon>Hoeflea</taxon>
    </lineage>
</organism>
<comment type="caution">
    <text evidence="5">The sequence shown here is derived from an EMBL/GenBank/DDBJ whole genome shotgun (WGS) entry which is preliminary data.</text>
</comment>
<keyword evidence="2" id="KW-0238">DNA-binding</keyword>
<keyword evidence="1" id="KW-0805">Transcription regulation</keyword>
<dbReference type="Pfam" id="PF07729">
    <property type="entry name" value="FCD"/>
    <property type="match status" value="1"/>
</dbReference>
<name>A0ABT3YCZ1_9HYPH</name>
<dbReference type="InterPro" id="IPR011711">
    <property type="entry name" value="GntR_C"/>
</dbReference>
<proteinExistence type="predicted"/>
<dbReference type="SUPFAM" id="SSF46785">
    <property type="entry name" value="Winged helix' DNA-binding domain"/>
    <property type="match status" value="1"/>
</dbReference>
<evidence type="ECO:0000313" key="5">
    <source>
        <dbReference type="EMBL" id="MCY0093758.1"/>
    </source>
</evidence>
<dbReference type="SUPFAM" id="SSF48008">
    <property type="entry name" value="GntR ligand-binding domain-like"/>
    <property type="match status" value="1"/>
</dbReference>
<feature type="domain" description="HTH gntR-type" evidence="4">
    <location>
        <begin position="17"/>
        <end position="84"/>
    </location>
</feature>
<dbReference type="CDD" id="cd07377">
    <property type="entry name" value="WHTH_GntR"/>
    <property type="match status" value="1"/>
</dbReference>
<dbReference type="Proteomes" id="UP001081283">
    <property type="component" value="Unassembled WGS sequence"/>
</dbReference>
<evidence type="ECO:0000313" key="6">
    <source>
        <dbReference type="Proteomes" id="UP001081283"/>
    </source>
</evidence>
<gene>
    <name evidence="5" type="ORF">OEG82_06960</name>
</gene>
<dbReference type="PROSITE" id="PS50949">
    <property type="entry name" value="HTH_GNTR"/>
    <property type="match status" value="1"/>
</dbReference>
<dbReference type="RefSeq" id="WP_267611706.1">
    <property type="nucleotide sequence ID" value="NZ_JAOVZQ010000001.1"/>
</dbReference>